<evidence type="ECO:0008006" key="8">
    <source>
        <dbReference type="Google" id="ProtNLM"/>
    </source>
</evidence>
<dbReference type="InterPro" id="IPR028974">
    <property type="entry name" value="TSP_type-3_rpt"/>
</dbReference>
<dbReference type="Pfam" id="PF18884">
    <property type="entry name" value="TSP3_bac"/>
    <property type="match status" value="1"/>
</dbReference>
<dbReference type="AlphaFoldDB" id="A0A1F7UVJ6"/>
<evidence type="ECO:0000256" key="4">
    <source>
        <dbReference type="ARBA" id="ARBA00022837"/>
    </source>
</evidence>
<dbReference type="SUPFAM" id="SSF103647">
    <property type="entry name" value="TSP type-3 repeat"/>
    <property type="match status" value="1"/>
</dbReference>
<proteinExistence type="predicted"/>
<evidence type="ECO:0000313" key="6">
    <source>
        <dbReference type="EMBL" id="OGL81687.1"/>
    </source>
</evidence>
<evidence type="ECO:0000256" key="1">
    <source>
        <dbReference type="ARBA" id="ARBA00004613"/>
    </source>
</evidence>
<dbReference type="EMBL" id="MGEJ01000003">
    <property type="protein sequence ID" value="OGL81687.1"/>
    <property type="molecule type" value="Genomic_DNA"/>
</dbReference>
<dbReference type="STRING" id="1802401.A3B21_04535"/>
<organism evidence="6 7">
    <name type="scientific">Candidatus Uhrbacteria bacterium RIFCSPLOWO2_01_FULL_47_24</name>
    <dbReference type="NCBI Taxonomy" id="1802401"/>
    <lineage>
        <taxon>Bacteria</taxon>
        <taxon>Candidatus Uhriibacteriota</taxon>
    </lineage>
</organism>
<dbReference type="GO" id="GO:0005509">
    <property type="term" value="F:calcium ion binding"/>
    <property type="evidence" value="ECO:0007669"/>
    <property type="project" value="InterPro"/>
</dbReference>
<evidence type="ECO:0000256" key="2">
    <source>
        <dbReference type="ARBA" id="ARBA00022525"/>
    </source>
</evidence>
<feature type="region of interest" description="Disordered" evidence="5">
    <location>
        <begin position="191"/>
        <end position="217"/>
    </location>
</feature>
<accession>A0A1F7UVJ6</accession>
<comment type="caution">
    <text evidence="6">The sequence shown here is derived from an EMBL/GenBank/DDBJ whole genome shotgun (WGS) entry which is preliminary data.</text>
</comment>
<evidence type="ECO:0000256" key="5">
    <source>
        <dbReference type="SAM" id="MobiDB-lite"/>
    </source>
</evidence>
<keyword evidence="2" id="KW-0964">Secreted</keyword>
<evidence type="ECO:0000313" key="7">
    <source>
        <dbReference type="Proteomes" id="UP000176897"/>
    </source>
</evidence>
<dbReference type="InterPro" id="IPR059100">
    <property type="entry name" value="TSP3_bac"/>
</dbReference>
<dbReference type="PROSITE" id="PS00018">
    <property type="entry name" value="EF_HAND_1"/>
    <property type="match status" value="1"/>
</dbReference>
<keyword evidence="3" id="KW-0732">Signal</keyword>
<gene>
    <name evidence="6" type="ORF">A3B21_04535</name>
</gene>
<comment type="subcellular location">
    <subcellularLocation>
        <location evidence="1">Secreted</location>
    </subcellularLocation>
</comment>
<name>A0A1F7UVJ6_9BACT</name>
<reference evidence="6 7" key="1">
    <citation type="journal article" date="2016" name="Nat. Commun.">
        <title>Thousands of microbial genomes shed light on interconnected biogeochemical processes in an aquifer system.</title>
        <authorList>
            <person name="Anantharaman K."/>
            <person name="Brown C.T."/>
            <person name="Hug L.A."/>
            <person name="Sharon I."/>
            <person name="Castelle C.J."/>
            <person name="Probst A.J."/>
            <person name="Thomas B.C."/>
            <person name="Singh A."/>
            <person name="Wilkins M.J."/>
            <person name="Karaoz U."/>
            <person name="Brodie E.L."/>
            <person name="Williams K.H."/>
            <person name="Hubbard S.S."/>
            <person name="Banfield J.F."/>
        </authorList>
    </citation>
    <scope>NUCLEOTIDE SEQUENCE [LARGE SCALE GENOMIC DNA]</scope>
</reference>
<dbReference type="InterPro" id="IPR018247">
    <property type="entry name" value="EF_Hand_1_Ca_BS"/>
</dbReference>
<sequence length="254" mass="27851">MKKQKPWIIAAGFGAVIVLGLGTFALAMSTFPERLRAPFHLLSADELKSLSQSRTAEEELFTSTKDTDRDGIPDAQELQIYRTSPFLEDTDSDGIIDKAEIEAGTDPNCPKGTDCRALALPSARETEQNEITKSLYQTSITAKLEKIGVPGFSDPASIRNFLRQAGVSEDVLSQFDDAALRKMFEQAAAQSGIAPVSGPQNQEPQIEELPKNPSPQAIRDLLLQGGIDKNLLAKFTDEQIVKLYQETLKDVNKK</sequence>
<dbReference type="Proteomes" id="UP000176897">
    <property type="component" value="Unassembled WGS sequence"/>
</dbReference>
<keyword evidence="4" id="KW-0106">Calcium</keyword>
<evidence type="ECO:0000256" key="3">
    <source>
        <dbReference type="ARBA" id="ARBA00022729"/>
    </source>
</evidence>
<protein>
    <recommendedName>
        <fullName evidence="8">EF-hand domain-containing protein</fullName>
    </recommendedName>
</protein>